<evidence type="ECO:0000313" key="9">
    <source>
        <dbReference type="EMBL" id="MBV2143458.1"/>
    </source>
</evidence>
<gene>
    <name evidence="9" type="ORF">KUG47_08105</name>
</gene>
<dbReference type="GO" id="GO:0015226">
    <property type="term" value="F:carnitine transmembrane transporter activity"/>
    <property type="evidence" value="ECO:0007669"/>
    <property type="project" value="TreeGrafter"/>
</dbReference>
<evidence type="ECO:0000256" key="1">
    <source>
        <dbReference type="ARBA" id="ARBA00004141"/>
    </source>
</evidence>
<evidence type="ECO:0000256" key="3">
    <source>
        <dbReference type="ARBA" id="ARBA00022475"/>
    </source>
</evidence>
<dbReference type="PROSITE" id="PS50928">
    <property type="entry name" value="ABC_TM1"/>
    <property type="match status" value="1"/>
</dbReference>
<evidence type="ECO:0000313" key="10">
    <source>
        <dbReference type="Proteomes" id="UP000752297"/>
    </source>
</evidence>
<dbReference type="PANTHER" id="PTHR47737">
    <property type="entry name" value="GLYCINE BETAINE/PROLINE BETAINE TRANSPORT SYSTEM PERMEASE PROTEIN PROW"/>
    <property type="match status" value="1"/>
</dbReference>
<evidence type="ECO:0000256" key="4">
    <source>
        <dbReference type="ARBA" id="ARBA00022692"/>
    </source>
</evidence>
<dbReference type="Pfam" id="PF00528">
    <property type="entry name" value="BPD_transp_1"/>
    <property type="match status" value="1"/>
</dbReference>
<sequence>MNLDLLRFSPGAYLAPVVDWLNKNFHPFFSAVVTLIEAVLGAIEGVLLYPPAYALILAAILIAFIFVGLRVAVITAIALLFCLFSGLWAASMQTLALVTVAVSIAVLVAFPMGIMASRHRGLESALRPLLDIMQTVPPWVYLIPAVMIFSLGRVPAIIATVIYGIPPMLRLTTLAFKQVPKEFKELGQATGASPRFILFKIEIPLATPTLLVGLNQCILLSLAMVVLAGLVGAGGLGAEVTRGLTRMEMGLGLRAGLSIVAIAILLDRFSKGALQRHPRTAHGFQIK</sequence>
<dbReference type="GO" id="GO:0015871">
    <property type="term" value="P:choline transport"/>
    <property type="evidence" value="ECO:0007669"/>
    <property type="project" value="TreeGrafter"/>
</dbReference>
<dbReference type="EMBL" id="JAHRVA010000003">
    <property type="protein sequence ID" value="MBV2143458.1"/>
    <property type="molecule type" value="Genomic_DNA"/>
</dbReference>
<reference evidence="9 10" key="1">
    <citation type="submission" date="2021-06" db="EMBL/GenBank/DDBJ databases">
        <title>Falsochrobactrum tianjin sp.nov., a new petroleum-degrading bacteria isolated from oily soils.</title>
        <authorList>
            <person name="Chen G."/>
            <person name="Chen H."/>
            <person name="Tian J."/>
            <person name="Qing J."/>
            <person name="Zhong L."/>
            <person name="Ma W."/>
            <person name="Song Y."/>
            <person name="Cui X."/>
            <person name="Yan B."/>
        </authorList>
    </citation>
    <scope>NUCLEOTIDE SEQUENCE [LARGE SCALE GENOMIC DNA]</scope>
    <source>
        <strain evidence="9 10">TDYN1</strain>
    </source>
</reference>
<dbReference type="Proteomes" id="UP000752297">
    <property type="component" value="Unassembled WGS sequence"/>
</dbReference>
<accession>A0A949UUV3</accession>
<dbReference type="AlphaFoldDB" id="A0A949UUV3"/>
<dbReference type="RefSeq" id="WP_217677469.1">
    <property type="nucleotide sequence ID" value="NZ_JAHRVA010000003.1"/>
</dbReference>
<evidence type="ECO:0000256" key="6">
    <source>
        <dbReference type="ARBA" id="ARBA00023136"/>
    </source>
</evidence>
<keyword evidence="6 7" id="KW-0472">Membrane</keyword>
<keyword evidence="2 7" id="KW-0813">Transport</keyword>
<keyword evidence="3" id="KW-1003">Cell membrane</keyword>
<dbReference type="PANTHER" id="PTHR47737:SF1">
    <property type="entry name" value="GLYCINE BETAINE_PROLINE BETAINE TRANSPORT SYSTEM PERMEASE PROTEIN PROW"/>
    <property type="match status" value="1"/>
</dbReference>
<comment type="subcellular location">
    <subcellularLocation>
        <location evidence="7">Cell membrane</location>
        <topology evidence="7">Multi-pass membrane protein</topology>
    </subcellularLocation>
    <subcellularLocation>
        <location evidence="1">Membrane</location>
        <topology evidence="1">Multi-pass membrane protein</topology>
    </subcellularLocation>
</comment>
<protein>
    <submittedName>
        <fullName evidence="9">ABC transporter permease subunit</fullName>
    </submittedName>
</protein>
<evidence type="ECO:0000256" key="5">
    <source>
        <dbReference type="ARBA" id="ARBA00022989"/>
    </source>
</evidence>
<evidence type="ECO:0000256" key="2">
    <source>
        <dbReference type="ARBA" id="ARBA00022448"/>
    </source>
</evidence>
<comment type="caution">
    <text evidence="9">The sequence shown here is derived from an EMBL/GenBank/DDBJ whole genome shotgun (WGS) entry which is preliminary data.</text>
</comment>
<proteinExistence type="inferred from homology"/>
<feature type="domain" description="ABC transmembrane type-1" evidence="8">
    <location>
        <begin position="91"/>
        <end position="270"/>
    </location>
</feature>
<name>A0A949UUV3_9HYPH</name>
<feature type="transmembrane region" description="Helical" evidence="7">
    <location>
        <begin position="95"/>
        <end position="117"/>
    </location>
</feature>
<comment type="similarity">
    <text evidence="7">Belongs to the binding-protein-dependent transport system permease family.</text>
</comment>
<keyword evidence="5 7" id="KW-1133">Transmembrane helix</keyword>
<feature type="transmembrane region" description="Helical" evidence="7">
    <location>
        <begin position="28"/>
        <end position="49"/>
    </location>
</feature>
<organism evidence="9 10">
    <name type="scientific">Falsochrobactrum tianjinense</name>
    <dbReference type="NCBI Taxonomy" id="2706015"/>
    <lineage>
        <taxon>Bacteria</taxon>
        <taxon>Pseudomonadati</taxon>
        <taxon>Pseudomonadota</taxon>
        <taxon>Alphaproteobacteria</taxon>
        <taxon>Hyphomicrobiales</taxon>
        <taxon>Brucellaceae</taxon>
        <taxon>Falsochrobactrum</taxon>
    </lineage>
</organism>
<feature type="transmembrane region" description="Helical" evidence="7">
    <location>
        <begin position="56"/>
        <end position="89"/>
    </location>
</feature>
<dbReference type="CDD" id="cd06261">
    <property type="entry name" value="TM_PBP2"/>
    <property type="match status" value="1"/>
</dbReference>
<dbReference type="GO" id="GO:0005275">
    <property type="term" value="F:amine transmembrane transporter activity"/>
    <property type="evidence" value="ECO:0007669"/>
    <property type="project" value="TreeGrafter"/>
</dbReference>
<keyword evidence="10" id="KW-1185">Reference proteome</keyword>
<evidence type="ECO:0000256" key="7">
    <source>
        <dbReference type="RuleBase" id="RU363032"/>
    </source>
</evidence>
<feature type="transmembrane region" description="Helical" evidence="7">
    <location>
        <begin position="138"/>
        <end position="165"/>
    </location>
</feature>
<dbReference type="GO" id="GO:0043190">
    <property type="term" value="C:ATP-binding cassette (ABC) transporter complex"/>
    <property type="evidence" value="ECO:0007669"/>
    <property type="project" value="TreeGrafter"/>
</dbReference>
<feature type="transmembrane region" description="Helical" evidence="7">
    <location>
        <begin position="218"/>
        <end position="237"/>
    </location>
</feature>
<evidence type="ECO:0000259" key="8">
    <source>
        <dbReference type="PROSITE" id="PS50928"/>
    </source>
</evidence>
<dbReference type="FunFam" id="1.10.3720.10:FF:000001">
    <property type="entry name" value="Glycine betaine ABC transporter, permease"/>
    <property type="match status" value="1"/>
</dbReference>
<dbReference type="InterPro" id="IPR000515">
    <property type="entry name" value="MetI-like"/>
</dbReference>
<keyword evidence="4 7" id="KW-0812">Transmembrane</keyword>
<dbReference type="GO" id="GO:0031460">
    <property type="term" value="P:glycine betaine transport"/>
    <property type="evidence" value="ECO:0007669"/>
    <property type="project" value="UniProtKB-ARBA"/>
</dbReference>